<dbReference type="AlphaFoldDB" id="A0A0R1W6W6"/>
<feature type="transmembrane region" description="Helical" evidence="7">
    <location>
        <begin position="276"/>
        <end position="297"/>
    </location>
</feature>
<dbReference type="Proteomes" id="UP000051820">
    <property type="component" value="Unassembled WGS sequence"/>
</dbReference>
<dbReference type="GO" id="GO:0009246">
    <property type="term" value="P:enterobacterial common antigen biosynthetic process"/>
    <property type="evidence" value="ECO:0007669"/>
    <property type="project" value="TreeGrafter"/>
</dbReference>
<evidence type="ECO:0000256" key="6">
    <source>
        <dbReference type="ARBA" id="ARBA00023136"/>
    </source>
</evidence>
<comment type="similarity">
    <text evidence="2">Belongs to the acyltransferase 3 family.</text>
</comment>
<keyword evidence="9" id="KW-0808">Transferase</keyword>
<evidence type="ECO:0000256" key="3">
    <source>
        <dbReference type="ARBA" id="ARBA00022475"/>
    </source>
</evidence>
<name>A0A0R1W6W6_9LACO</name>
<keyword evidence="4 7" id="KW-0812">Transmembrane</keyword>
<dbReference type="eggNOG" id="COG1835">
    <property type="taxonomic scope" value="Bacteria"/>
</dbReference>
<organism evidence="9 10">
    <name type="scientific">Paucilactobacillus suebicus DSM 5007 = KCTC 3549</name>
    <dbReference type="NCBI Taxonomy" id="1423807"/>
    <lineage>
        <taxon>Bacteria</taxon>
        <taxon>Bacillati</taxon>
        <taxon>Bacillota</taxon>
        <taxon>Bacilli</taxon>
        <taxon>Lactobacillales</taxon>
        <taxon>Lactobacillaceae</taxon>
        <taxon>Paucilactobacillus</taxon>
    </lineage>
</organism>
<feature type="transmembrane region" description="Helical" evidence="7">
    <location>
        <begin position="140"/>
        <end position="161"/>
    </location>
</feature>
<feature type="transmembrane region" description="Helical" evidence="7">
    <location>
        <begin position="63"/>
        <end position="81"/>
    </location>
</feature>
<dbReference type="PATRIC" id="fig|1423807.3.peg.795"/>
<feature type="domain" description="Acyltransferase 3" evidence="8">
    <location>
        <begin position="18"/>
        <end position="367"/>
    </location>
</feature>
<evidence type="ECO:0000256" key="4">
    <source>
        <dbReference type="ARBA" id="ARBA00022692"/>
    </source>
</evidence>
<gene>
    <name evidence="9" type="ORF">FD16_GL000784</name>
</gene>
<dbReference type="InterPro" id="IPR002656">
    <property type="entry name" value="Acyl_transf_3_dom"/>
</dbReference>
<comment type="subcellular location">
    <subcellularLocation>
        <location evidence="1">Cell membrane</location>
        <topology evidence="1">Multi-pass membrane protein</topology>
    </subcellularLocation>
</comment>
<evidence type="ECO:0000256" key="2">
    <source>
        <dbReference type="ARBA" id="ARBA00007400"/>
    </source>
</evidence>
<protein>
    <submittedName>
        <fullName evidence="9">Acyltransferase</fullName>
    </submittedName>
</protein>
<reference evidence="9 10" key="1">
    <citation type="journal article" date="2015" name="Genome Announc.">
        <title>Expanding the biotechnology potential of lactobacilli through comparative genomics of 213 strains and associated genera.</title>
        <authorList>
            <person name="Sun Z."/>
            <person name="Harris H.M."/>
            <person name="McCann A."/>
            <person name="Guo C."/>
            <person name="Argimon S."/>
            <person name="Zhang W."/>
            <person name="Yang X."/>
            <person name="Jeffery I.B."/>
            <person name="Cooney J.C."/>
            <person name="Kagawa T.F."/>
            <person name="Liu W."/>
            <person name="Song Y."/>
            <person name="Salvetti E."/>
            <person name="Wrobel A."/>
            <person name="Rasinkangas P."/>
            <person name="Parkhill J."/>
            <person name="Rea M.C."/>
            <person name="O'Sullivan O."/>
            <person name="Ritari J."/>
            <person name="Douillard F.P."/>
            <person name="Paul Ross R."/>
            <person name="Yang R."/>
            <person name="Briner A.E."/>
            <person name="Felis G.E."/>
            <person name="de Vos W.M."/>
            <person name="Barrangou R."/>
            <person name="Klaenhammer T.R."/>
            <person name="Caufield P.W."/>
            <person name="Cui Y."/>
            <person name="Zhang H."/>
            <person name="O'Toole P.W."/>
        </authorList>
    </citation>
    <scope>NUCLEOTIDE SEQUENCE [LARGE SCALE GENOMIC DNA]</scope>
    <source>
        <strain evidence="9 10">DSM 5007</strain>
    </source>
</reference>
<dbReference type="EMBL" id="AZGF01000002">
    <property type="protein sequence ID" value="KRM13309.1"/>
    <property type="molecule type" value="Genomic_DNA"/>
</dbReference>
<dbReference type="Pfam" id="PF01757">
    <property type="entry name" value="Acyl_transf_3"/>
    <property type="match status" value="1"/>
</dbReference>
<feature type="transmembrane region" description="Helical" evidence="7">
    <location>
        <begin position="357"/>
        <end position="380"/>
    </location>
</feature>
<accession>A0A0R1W6W6</accession>
<comment type="caution">
    <text evidence="9">The sequence shown here is derived from an EMBL/GenBank/DDBJ whole genome shotgun (WGS) entry which is preliminary data.</text>
</comment>
<dbReference type="PANTHER" id="PTHR40074">
    <property type="entry name" value="O-ACETYLTRANSFERASE WECH"/>
    <property type="match status" value="1"/>
</dbReference>
<dbReference type="GO" id="GO:0005886">
    <property type="term" value="C:plasma membrane"/>
    <property type="evidence" value="ECO:0007669"/>
    <property type="project" value="UniProtKB-SubCell"/>
</dbReference>
<sequence>MDIVVTTTLKKPVKEYLHEVDFMRLFFIFGVILNHTINTILSAMNGTDSASTTLQNIRLMFHYSRNGFLFMSGLVLTLNYFNRHDWKTFYRKRFSGSLWPYLTWNLIFLLLFSVIDQVQISSTDFFVQYLNVIIHGSRFYMYYMLLVMQLYLIFPGIVWIFKKWPNHHLRITAISLLIQVGLDALIKYKLQYIDLSSLPYWFRAFSINIFSYQFYFIFGAYVSLHYKDVYAFISKYIKIIAPTAIVLAFGTILYLREFNMNVLGLNYDLATSPHQPYMQIFDVLMIITIFWVGKQYAAWRNNGIPLPIEWFVKNGAKVSFGIYLNQSIGLLILRILLSHLQLSNWGYFMLIPIEYGLVILISFGLAWFCYKVAPFGFLIGRPQWHFHSLKLVWPLKKIE</sequence>
<proteinExistence type="inferred from homology"/>
<dbReference type="STRING" id="1423807.FD16_GL000784"/>
<feature type="transmembrane region" description="Helical" evidence="7">
    <location>
        <begin position="236"/>
        <end position="256"/>
    </location>
</feature>
<feature type="transmembrane region" description="Helical" evidence="7">
    <location>
        <begin position="200"/>
        <end position="224"/>
    </location>
</feature>
<feature type="transmembrane region" description="Helical" evidence="7">
    <location>
        <begin position="102"/>
        <end position="120"/>
    </location>
</feature>
<keyword evidence="3" id="KW-1003">Cell membrane</keyword>
<dbReference type="GO" id="GO:0016413">
    <property type="term" value="F:O-acetyltransferase activity"/>
    <property type="evidence" value="ECO:0007669"/>
    <property type="project" value="TreeGrafter"/>
</dbReference>
<evidence type="ECO:0000313" key="9">
    <source>
        <dbReference type="EMBL" id="KRM13309.1"/>
    </source>
</evidence>
<keyword evidence="5 7" id="KW-1133">Transmembrane helix</keyword>
<keyword evidence="9" id="KW-0012">Acyltransferase</keyword>
<keyword evidence="6 7" id="KW-0472">Membrane</keyword>
<dbReference type="PANTHER" id="PTHR40074:SF2">
    <property type="entry name" value="O-ACETYLTRANSFERASE WECH"/>
    <property type="match status" value="1"/>
</dbReference>
<feature type="transmembrane region" description="Helical" evidence="7">
    <location>
        <begin position="168"/>
        <end position="188"/>
    </location>
</feature>
<keyword evidence="10" id="KW-1185">Reference proteome</keyword>
<feature type="transmembrane region" description="Helical" evidence="7">
    <location>
        <begin position="21"/>
        <end position="43"/>
    </location>
</feature>
<evidence type="ECO:0000259" key="8">
    <source>
        <dbReference type="Pfam" id="PF01757"/>
    </source>
</evidence>
<evidence type="ECO:0000256" key="5">
    <source>
        <dbReference type="ARBA" id="ARBA00022989"/>
    </source>
</evidence>
<feature type="transmembrane region" description="Helical" evidence="7">
    <location>
        <begin position="318"/>
        <end position="337"/>
    </location>
</feature>
<evidence type="ECO:0000256" key="7">
    <source>
        <dbReference type="SAM" id="Phobius"/>
    </source>
</evidence>
<evidence type="ECO:0000256" key="1">
    <source>
        <dbReference type="ARBA" id="ARBA00004651"/>
    </source>
</evidence>
<evidence type="ECO:0000313" key="10">
    <source>
        <dbReference type="Proteomes" id="UP000051820"/>
    </source>
</evidence>